<sequence length="178" mass="19253">MDPVSLVATGAGAVKAAIVVGSVAIKLGVERDALVPLAAKTGFSHPIDIIKVADKAHDWAVKCRDHEFEVKRSSSQADETSDTEADDKVVQPARRHEASVGSGKHKHAPQATLQLVPTLEFAKMREPRTVVITAIMMYLVDTVAARKNTVDSVSTYYTAQSNMSTSSGFYFDSNAHRR</sequence>
<reference evidence="2 3" key="1">
    <citation type="submission" date="2019-02" db="EMBL/GenBank/DDBJ databases">
        <title>Genome sequencing of the rare red list fungi Hericium alpestre (H. flagellum).</title>
        <authorList>
            <person name="Buettner E."/>
            <person name="Kellner H."/>
        </authorList>
    </citation>
    <scope>NUCLEOTIDE SEQUENCE [LARGE SCALE GENOMIC DNA]</scope>
    <source>
        <strain evidence="2 3">DSM 108284</strain>
    </source>
</reference>
<dbReference type="Proteomes" id="UP000298061">
    <property type="component" value="Unassembled WGS sequence"/>
</dbReference>
<evidence type="ECO:0000313" key="3">
    <source>
        <dbReference type="Proteomes" id="UP000298061"/>
    </source>
</evidence>
<feature type="compositionally biased region" description="Basic and acidic residues" evidence="1">
    <location>
        <begin position="86"/>
        <end position="98"/>
    </location>
</feature>
<keyword evidence="3" id="KW-1185">Reference proteome</keyword>
<organism evidence="2 3">
    <name type="scientific">Hericium alpestre</name>
    <dbReference type="NCBI Taxonomy" id="135208"/>
    <lineage>
        <taxon>Eukaryota</taxon>
        <taxon>Fungi</taxon>
        <taxon>Dikarya</taxon>
        <taxon>Basidiomycota</taxon>
        <taxon>Agaricomycotina</taxon>
        <taxon>Agaricomycetes</taxon>
        <taxon>Russulales</taxon>
        <taxon>Hericiaceae</taxon>
        <taxon>Hericium</taxon>
    </lineage>
</organism>
<comment type="caution">
    <text evidence="2">The sequence shown here is derived from an EMBL/GenBank/DDBJ whole genome shotgun (WGS) entry which is preliminary data.</text>
</comment>
<gene>
    <name evidence="2" type="ORF">EWM64_g1846</name>
</gene>
<evidence type="ECO:0000313" key="2">
    <source>
        <dbReference type="EMBL" id="TFY82172.1"/>
    </source>
</evidence>
<feature type="region of interest" description="Disordered" evidence="1">
    <location>
        <begin position="70"/>
        <end position="109"/>
    </location>
</feature>
<evidence type="ECO:0000256" key="1">
    <source>
        <dbReference type="SAM" id="MobiDB-lite"/>
    </source>
</evidence>
<name>A0A4Z0A583_9AGAM</name>
<proteinExistence type="predicted"/>
<protein>
    <submittedName>
        <fullName evidence="2">Uncharacterized protein</fullName>
    </submittedName>
</protein>
<accession>A0A4Z0A583</accession>
<dbReference type="EMBL" id="SFCI01000135">
    <property type="protein sequence ID" value="TFY82172.1"/>
    <property type="molecule type" value="Genomic_DNA"/>
</dbReference>
<dbReference type="AlphaFoldDB" id="A0A4Z0A583"/>